<gene>
    <name evidence="1" type="ORF">PGLA1383_LOCUS50906</name>
</gene>
<dbReference type="EMBL" id="CAJNNV010031267">
    <property type="protein sequence ID" value="CAE8635311.1"/>
    <property type="molecule type" value="Genomic_DNA"/>
</dbReference>
<comment type="caution">
    <text evidence="1">The sequence shown here is derived from an EMBL/GenBank/DDBJ whole genome shotgun (WGS) entry which is preliminary data.</text>
</comment>
<reference evidence="1" key="1">
    <citation type="submission" date="2021-02" db="EMBL/GenBank/DDBJ databases">
        <authorList>
            <person name="Dougan E. K."/>
            <person name="Rhodes N."/>
            <person name="Thang M."/>
            <person name="Chan C."/>
        </authorList>
    </citation>
    <scope>NUCLEOTIDE SEQUENCE</scope>
</reference>
<name>A0A813HBS1_POLGL</name>
<proteinExistence type="predicted"/>
<evidence type="ECO:0000313" key="1">
    <source>
        <dbReference type="EMBL" id="CAE8635311.1"/>
    </source>
</evidence>
<dbReference type="Proteomes" id="UP000654075">
    <property type="component" value="Unassembled WGS sequence"/>
</dbReference>
<protein>
    <submittedName>
        <fullName evidence="1">Uncharacterized protein</fullName>
    </submittedName>
</protein>
<keyword evidence="2" id="KW-1185">Reference proteome</keyword>
<organism evidence="1 2">
    <name type="scientific">Polarella glacialis</name>
    <name type="common">Dinoflagellate</name>
    <dbReference type="NCBI Taxonomy" id="89957"/>
    <lineage>
        <taxon>Eukaryota</taxon>
        <taxon>Sar</taxon>
        <taxon>Alveolata</taxon>
        <taxon>Dinophyceae</taxon>
        <taxon>Suessiales</taxon>
        <taxon>Suessiaceae</taxon>
        <taxon>Polarella</taxon>
    </lineage>
</organism>
<sequence length="114" mass="12945">MRASTFWATMKEWKPFHHDNPLVPASKQLIQERLRRYLLGGENPRLTIQASNSNSAIRLKYQISAKSHKTPFFLLQCELLSSTTSTLALPIPMIPTGFLSSFRCRSVKGQILAQ</sequence>
<evidence type="ECO:0000313" key="2">
    <source>
        <dbReference type="Proteomes" id="UP000654075"/>
    </source>
</evidence>
<dbReference type="AlphaFoldDB" id="A0A813HBS1"/>
<accession>A0A813HBS1</accession>